<keyword evidence="3" id="KW-0479">Metal-binding</keyword>
<dbReference type="GO" id="GO:0046872">
    <property type="term" value="F:metal ion binding"/>
    <property type="evidence" value="ECO:0007669"/>
    <property type="project" value="UniProtKB-KW"/>
</dbReference>
<proteinExistence type="predicted"/>
<keyword evidence="4" id="KW-0408">Iron</keyword>
<dbReference type="GO" id="GO:0003824">
    <property type="term" value="F:catalytic activity"/>
    <property type="evidence" value="ECO:0007669"/>
    <property type="project" value="InterPro"/>
</dbReference>
<evidence type="ECO:0000256" key="3">
    <source>
        <dbReference type="ARBA" id="ARBA00022723"/>
    </source>
</evidence>
<dbReference type="GO" id="GO:0051536">
    <property type="term" value="F:iron-sulfur cluster binding"/>
    <property type="evidence" value="ECO:0007669"/>
    <property type="project" value="UniProtKB-KW"/>
</dbReference>
<dbReference type="AlphaFoldDB" id="A0A1Y5F2F0"/>
<accession>A0A1Y5F2F0</accession>
<comment type="caution">
    <text evidence="6">The sequence shown here is derived from an EMBL/GenBank/DDBJ whole genome shotgun (WGS) entry which is preliminary data.</text>
</comment>
<evidence type="ECO:0000313" key="6">
    <source>
        <dbReference type="EMBL" id="OUR93615.1"/>
    </source>
</evidence>
<dbReference type="NCBIfam" id="NF033640">
    <property type="entry name" value="N_Twi_rSAM"/>
    <property type="match status" value="1"/>
</dbReference>
<name>A0A1Y5F2F0_9BACT</name>
<gene>
    <name evidence="6" type="ORF">A9Q84_19290</name>
</gene>
<dbReference type="SUPFAM" id="SSF102114">
    <property type="entry name" value="Radical SAM enzymes"/>
    <property type="match status" value="1"/>
</dbReference>
<evidence type="ECO:0000313" key="7">
    <source>
        <dbReference type="Proteomes" id="UP000196531"/>
    </source>
</evidence>
<dbReference type="EMBL" id="MAAO01000015">
    <property type="protein sequence ID" value="OUR93615.1"/>
    <property type="molecule type" value="Genomic_DNA"/>
</dbReference>
<dbReference type="InterPro" id="IPR007197">
    <property type="entry name" value="rSAM"/>
</dbReference>
<evidence type="ECO:0000256" key="4">
    <source>
        <dbReference type="ARBA" id="ARBA00023004"/>
    </source>
</evidence>
<dbReference type="Proteomes" id="UP000196531">
    <property type="component" value="Unassembled WGS sequence"/>
</dbReference>
<dbReference type="InterPro" id="IPR013785">
    <property type="entry name" value="Aldolase_TIM"/>
</dbReference>
<evidence type="ECO:0000256" key="2">
    <source>
        <dbReference type="ARBA" id="ARBA00022691"/>
    </source>
</evidence>
<organism evidence="6 7">
    <name type="scientific">Halobacteriovorax marinus</name>
    <dbReference type="NCBI Taxonomy" id="97084"/>
    <lineage>
        <taxon>Bacteria</taxon>
        <taxon>Pseudomonadati</taxon>
        <taxon>Bdellovibrionota</taxon>
        <taxon>Bacteriovoracia</taxon>
        <taxon>Bacteriovoracales</taxon>
        <taxon>Halobacteriovoraceae</taxon>
        <taxon>Halobacteriovorax</taxon>
    </lineage>
</organism>
<dbReference type="PANTHER" id="PTHR11228">
    <property type="entry name" value="RADICAL SAM DOMAIN PROTEIN"/>
    <property type="match status" value="1"/>
</dbReference>
<keyword evidence="2" id="KW-0949">S-adenosyl-L-methionine</keyword>
<evidence type="ECO:0000256" key="5">
    <source>
        <dbReference type="ARBA" id="ARBA00023014"/>
    </source>
</evidence>
<keyword evidence="5" id="KW-0411">Iron-sulfur</keyword>
<dbReference type="PANTHER" id="PTHR11228:SF7">
    <property type="entry name" value="PQQA PEPTIDE CYCLASE"/>
    <property type="match status" value="1"/>
</dbReference>
<sequence length="460" mass="54223">MSETTKNRQKRIDSINDVSPSFCLAKWLQVTIDLVHGTNHSCHHPKRHVIPLKELEQNPSALHNTNFKKEKRKEMLDGKRPSECEYCWQIEDSEGDENSDRLIKSLDHWAYPHKEKVANLPWDSDIAPTYVEVMFDKGCNLACGYCIADVSSRIEQEIKKFGPYKELIDHRLQRNEKVSDDETKNPYVVAFWKWFPEIIENLNTFRITGGEPLMSVNTFKVLDYLKENKAENLTLAVNTNLCVTDSVIDKFIKNLKEVLDKKHIKKFELFTSVDAYKEQAEHIREGLNYQQLLSNIEKFKNELGVDVIINCTFGIYSIPKFDLFLDDIYKLKQKYSRIILDISYLNHPRYLRANLITEEFHETLRNSLEFMGSRVADFGGNSFSQYEVEKFRRVYHWIVTRVSSSEQAQNRADLYTFMTQFDKRYKKDFLTAFPEYKKLMLQCEKSYYFIKKLTVGEDYV</sequence>
<dbReference type="Gene3D" id="3.20.20.70">
    <property type="entry name" value="Aldolase class I"/>
    <property type="match status" value="1"/>
</dbReference>
<dbReference type="InterPro" id="IPR050377">
    <property type="entry name" value="Radical_SAM_PqqE_MftC-like"/>
</dbReference>
<comment type="cofactor">
    <cofactor evidence="1">
        <name>[4Fe-4S] cluster</name>
        <dbReference type="ChEBI" id="CHEBI:49883"/>
    </cofactor>
</comment>
<reference evidence="7" key="1">
    <citation type="journal article" date="2017" name="Proc. Natl. Acad. Sci. U.S.A.">
        <title>Simulation of Deepwater Horizon oil plume reveals substrate specialization within a complex community of hydrocarbon-degraders.</title>
        <authorList>
            <person name="Hu P."/>
            <person name="Dubinsky E.A."/>
            <person name="Probst A.J."/>
            <person name="Wang J."/>
            <person name="Sieber C.M.K."/>
            <person name="Tom L.M."/>
            <person name="Gardinali P."/>
            <person name="Banfield J.F."/>
            <person name="Atlas R.M."/>
            <person name="Andersen G.L."/>
        </authorList>
    </citation>
    <scope>NUCLEOTIDE SEQUENCE [LARGE SCALE GENOMIC DNA]</scope>
</reference>
<dbReference type="InterPro" id="IPR058240">
    <property type="entry name" value="rSAM_sf"/>
</dbReference>
<protein>
    <recommendedName>
        <fullName evidence="8">Radical SAM core domain-containing protein</fullName>
    </recommendedName>
</protein>
<evidence type="ECO:0000256" key="1">
    <source>
        <dbReference type="ARBA" id="ARBA00001966"/>
    </source>
</evidence>
<dbReference type="SFLD" id="SFLDS00029">
    <property type="entry name" value="Radical_SAM"/>
    <property type="match status" value="1"/>
</dbReference>
<evidence type="ECO:0008006" key="8">
    <source>
        <dbReference type="Google" id="ProtNLM"/>
    </source>
</evidence>